<name>A0A7C3ZVG7_9CYAN</name>
<feature type="domain" description="vWA-MoxR associated protein N-terminal HTH" evidence="3">
    <location>
        <begin position="86"/>
        <end position="169"/>
    </location>
</feature>
<dbReference type="AlphaFoldDB" id="A0A7C3ZVG7"/>
<gene>
    <name evidence="4" type="ORF">ENR15_04265</name>
</gene>
<feature type="coiled-coil region" evidence="1">
    <location>
        <begin position="11"/>
        <end position="41"/>
    </location>
</feature>
<dbReference type="GO" id="GO:0043531">
    <property type="term" value="F:ADP binding"/>
    <property type="evidence" value="ECO:0007669"/>
    <property type="project" value="InterPro"/>
</dbReference>
<sequence length="563" mass="63492">MGDPAKNLRRAEALLRTLRRAEALLRTLRRAEALLRTWRRAEALLRTSGGLKPYYEPGGPPLAKNVGKCRKMSGIIGEILAFTKIMGVEELLQLADEVMFAKTGKHLDDLQRAILWGSLVGERYGKIAEDFHVSEGHVRDVGAQLWQQLSQHLGSEVRKSNFRATIERLKSSDFFLNLLSFNHDSVIDNNRFNFCSHNFHPVSVSPNEEKNGKQSPNDAASQLRADLVNMPDLGGSFSGRDEELNKLKAWIVGAGSRLVAVTGISGMGKTALGVRSLQQIKDNFEVVMWRRVRFGQTVNLLLTEILTFLCVDRDLPESSDEKLSLLMECLRQYRCLIVIDNWDNFGLNIGSEIDSEGEGDNYGELWRRVGECAHQSCFLILGYSPPRLVWQLQGEKSGLRWLQLEGLGAAAGDIFRDKGLGDEDKWGDVIDMYRGHPGWLNGVAGMIKDFFGGRVRDFLECDIIFVDDEIKNSLFWHFNQLSDLEKQVMVNLAIAAQPLPLGELIEGLKIGNNSNWDKGDLLRAMQSLGMRGLMERRRRDDVVVFGLSPVWRQYLSRECGRLK</sequence>
<comment type="caution">
    <text evidence="4">The sequence shown here is derived from an EMBL/GenBank/DDBJ whole genome shotgun (WGS) entry which is preliminary data.</text>
</comment>
<dbReference type="InterPro" id="IPR027417">
    <property type="entry name" value="P-loop_NTPase"/>
</dbReference>
<proteinExistence type="predicted"/>
<dbReference type="Pfam" id="PF00931">
    <property type="entry name" value="NB-ARC"/>
    <property type="match status" value="1"/>
</dbReference>
<dbReference type="InterPro" id="IPR002182">
    <property type="entry name" value="NB-ARC"/>
</dbReference>
<dbReference type="GO" id="GO:0005524">
    <property type="term" value="F:ATP binding"/>
    <property type="evidence" value="ECO:0007669"/>
    <property type="project" value="UniProtKB-KW"/>
</dbReference>
<organism evidence="4">
    <name type="scientific">Planktothricoides sp. SpSt-374</name>
    <dbReference type="NCBI Taxonomy" id="2282167"/>
    <lineage>
        <taxon>Bacteria</taxon>
        <taxon>Bacillati</taxon>
        <taxon>Cyanobacteriota</taxon>
        <taxon>Cyanophyceae</taxon>
        <taxon>Oscillatoriophycideae</taxon>
        <taxon>Oscillatoriales</taxon>
        <taxon>Oscillatoriaceae</taxon>
        <taxon>Planktothricoides</taxon>
    </lineage>
</organism>
<dbReference type="Pfam" id="PF26355">
    <property type="entry name" value="HTH_VMAP-M9"/>
    <property type="match status" value="1"/>
</dbReference>
<protein>
    <submittedName>
        <fullName evidence="4">ATP-binding protein</fullName>
    </submittedName>
</protein>
<keyword evidence="4" id="KW-0547">Nucleotide-binding</keyword>
<feature type="domain" description="NB-ARC" evidence="2">
    <location>
        <begin position="241"/>
        <end position="343"/>
    </location>
</feature>
<dbReference type="EMBL" id="DSPX01000041">
    <property type="protein sequence ID" value="HGF99886.1"/>
    <property type="molecule type" value="Genomic_DNA"/>
</dbReference>
<evidence type="ECO:0000259" key="2">
    <source>
        <dbReference type="Pfam" id="PF00931"/>
    </source>
</evidence>
<dbReference type="SUPFAM" id="SSF52540">
    <property type="entry name" value="P-loop containing nucleoside triphosphate hydrolases"/>
    <property type="match status" value="1"/>
</dbReference>
<keyword evidence="4" id="KW-0067">ATP-binding</keyword>
<evidence type="ECO:0000256" key="1">
    <source>
        <dbReference type="SAM" id="Coils"/>
    </source>
</evidence>
<keyword evidence="1" id="KW-0175">Coiled coil</keyword>
<dbReference type="InterPro" id="IPR058651">
    <property type="entry name" value="HTH_VMAP-M9"/>
</dbReference>
<dbReference type="Gene3D" id="3.40.50.300">
    <property type="entry name" value="P-loop containing nucleotide triphosphate hydrolases"/>
    <property type="match status" value="1"/>
</dbReference>
<evidence type="ECO:0000259" key="3">
    <source>
        <dbReference type="Pfam" id="PF26355"/>
    </source>
</evidence>
<reference evidence="4" key="1">
    <citation type="journal article" date="2020" name="mSystems">
        <title>Genome- and Community-Level Interaction Insights into Carbon Utilization and Element Cycling Functions of Hydrothermarchaeota in Hydrothermal Sediment.</title>
        <authorList>
            <person name="Zhou Z."/>
            <person name="Liu Y."/>
            <person name="Xu W."/>
            <person name="Pan J."/>
            <person name="Luo Z.H."/>
            <person name="Li M."/>
        </authorList>
    </citation>
    <scope>NUCLEOTIDE SEQUENCE [LARGE SCALE GENOMIC DNA]</scope>
    <source>
        <strain evidence="4">SpSt-374</strain>
    </source>
</reference>
<accession>A0A7C3ZVG7</accession>
<evidence type="ECO:0000313" key="4">
    <source>
        <dbReference type="EMBL" id="HGF99886.1"/>
    </source>
</evidence>